<sequence>MKIIEKKTWPEFFRKVKDGKKNVEIRLADFKIKKDDILVLREWNPKKRSYTGWIVKRRVGAVHKVNMFKFHSLSELKKYGLYAIEF</sequence>
<proteinExistence type="predicted"/>
<protein>
    <recommendedName>
        <fullName evidence="1">DUF3850 domain-containing protein</fullName>
    </recommendedName>
</protein>
<name>A0A1G2LST4_9BACT</name>
<evidence type="ECO:0000313" key="3">
    <source>
        <dbReference type="Proteomes" id="UP000177171"/>
    </source>
</evidence>
<organism evidence="2 3">
    <name type="scientific">Candidatus Sungbacteria bacterium RIFCSPLOWO2_12_FULL_41_11</name>
    <dbReference type="NCBI Taxonomy" id="1802286"/>
    <lineage>
        <taxon>Bacteria</taxon>
        <taxon>Candidatus Sungiibacteriota</taxon>
    </lineage>
</organism>
<dbReference type="AlphaFoldDB" id="A0A1G2LST4"/>
<evidence type="ECO:0000259" key="1">
    <source>
        <dbReference type="Pfam" id="PF12961"/>
    </source>
</evidence>
<dbReference type="SUPFAM" id="SSF88697">
    <property type="entry name" value="PUA domain-like"/>
    <property type="match status" value="1"/>
</dbReference>
<dbReference type="Gene3D" id="2.30.130.30">
    <property type="entry name" value="Hypothetical protein"/>
    <property type="match status" value="1"/>
</dbReference>
<reference evidence="2 3" key="1">
    <citation type="journal article" date="2016" name="Nat. Commun.">
        <title>Thousands of microbial genomes shed light on interconnected biogeochemical processes in an aquifer system.</title>
        <authorList>
            <person name="Anantharaman K."/>
            <person name="Brown C.T."/>
            <person name="Hug L.A."/>
            <person name="Sharon I."/>
            <person name="Castelle C.J."/>
            <person name="Probst A.J."/>
            <person name="Thomas B.C."/>
            <person name="Singh A."/>
            <person name="Wilkins M.J."/>
            <person name="Karaoz U."/>
            <person name="Brodie E.L."/>
            <person name="Williams K.H."/>
            <person name="Hubbard S.S."/>
            <person name="Banfield J.F."/>
        </authorList>
    </citation>
    <scope>NUCLEOTIDE SEQUENCE [LARGE SCALE GENOMIC DNA]</scope>
</reference>
<dbReference type="Pfam" id="PF12961">
    <property type="entry name" value="DUF3850"/>
    <property type="match status" value="1"/>
</dbReference>
<evidence type="ECO:0000313" key="2">
    <source>
        <dbReference type="EMBL" id="OHA13922.1"/>
    </source>
</evidence>
<dbReference type="Proteomes" id="UP000177171">
    <property type="component" value="Unassembled WGS sequence"/>
</dbReference>
<feature type="domain" description="DUF3850" evidence="1">
    <location>
        <begin position="7"/>
        <end position="69"/>
    </location>
</feature>
<accession>A0A1G2LST4</accession>
<comment type="caution">
    <text evidence="2">The sequence shown here is derived from an EMBL/GenBank/DDBJ whole genome shotgun (WGS) entry which is preliminary data.</text>
</comment>
<dbReference type="EMBL" id="MHQY01000015">
    <property type="protein sequence ID" value="OHA13922.1"/>
    <property type="molecule type" value="Genomic_DNA"/>
</dbReference>
<dbReference type="InterPro" id="IPR039440">
    <property type="entry name" value="DUF3850"/>
</dbReference>
<gene>
    <name evidence="2" type="ORF">A3G49_01635</name>
</gene>
<dbReference type="InterPro" id="IPR015947">
    <property type="entry name" value="PUA-like_sf"/>
</dbReference>